<dbReference type="EMBL" id="AKHW03003917">
    <property type="protein sequence ID" value="KYO32414.1"/>
    <property type="molecule type" value="Genomic_DNA"/>
</dbReference>
<gene>
    <name evidence="2" type="ORF">Y1Q_0020370</name>
</gene>
<protein>
    <submittedName>
        <fullName evidence="2">Uncharacterized protein</fullName>
    </submittedName>
</protein>
<reference evidence="2 3" key="1">
    <citation type="journal article" date="2012" name="Genome Biol.">
        <title>Sequencing three crocodilian genomes to illuminate the evolution of archosaurs and amniotes.</title>
        <authorList>
            <person name="St John J.A."/>
            <person name="Braun E.L."/>
            <person name="Isberg S.R."/>
            <person name="Miles L.G."/>
            <person name="Chong A.Y."/>
            <person name="Gongora J."/>
            <person name="Dalzell P."/>
            <person name="Moran C."/>
            <person name="Bed'hom B."/>
            <person name="Abzhanov A."/>
            <person name="Burgess S.C."/>
            <person name="Cooksey A.M."/>
            <person name="Castoe T.A."/>
            <person name="Crawford N.G."/>
            <person name="Densmore L.D."/>
            <person name="Drew J.C."/>
            <person name="Edwards S.V."/>
            <person name="Faircloth B.C."/>
            <person name="Fujita M.K."/>
            <person name="Greenwold M.J."/>
            <person name="Hoffmann F.G."/>
            <person name="Howard J.M."/>
            <person name="Iguchi T."/>
            <person name="Janes D.E."/>
            <person name="Khan S.Y."/>
            <person name="Kohno S."/>
            <person name="de Koning A.J."/>
            <person name="Lance S.L."/>
            <person name="McCarthy F.M."/>
            <person name="McCormack J.E."/>
            <person name="Merchant M.E."/>
            <person name="Peterson D.G."/>
            <person name="Pollock D.D."/>
            <person name="Pourmand N."/>
            <person name="Raney B.J."/>
            <person name="Roessler K.A."/>
            <person name="Sanford J.R."/>
            <person name="Sawyer R.H."/>
            <person name="Schmidt C.J."/>
            <person name="Triplett E.W."/>
            <person name="Tuberville T.D."/>
            <person name="Venegas-Anaya M."/>
            <person name="Howard J.T."/>
            <person name="Jarvis E.D."/>
            <person name="Guillette L.J.Jr."/>
            <person name="Glenn T.C."/>
            <person name="Green R.E."/>
            <person name="Ray D.A."/>
        </authorList>
    </citation>
    <scope>NUCLEOTIDE SEQUENCE [LARGE SCALE GENOMIC DNA]</scope>
    <source>
        <strain evidence="2">KSC_2009_1</strain>
    </source>
</reference>
<evidence type="ECO:0000313" key="3">
    <source>
        <dbReference type="Proteomes" id="UP000050525"/>
    </source>
</evidence>
<organism evidence="2 3">
    <name type="scientific">Alligator mississippiensis</name>
    <name type="common">American alligator</name>
    <dbReference type="NCBI Taxonomy" id="8496"/>
    <lineage>
        <taxon>Eukaryota</taxon>
        <taxon>Metazoa</taxon>
        <taxon>Chordata</taxon>
        <taxon>Craniata</taxon>
        <taxon>Vertebrata</taxon>
        <taxon>Euteleostomi</taxon>
        <taxon>Archelosauria</taxon>
        <taxon>Archosauria</taxon>
        <taxon>Crocodylia</taxon>
        <taxon>Alligatoridae</taxon>
        <taxon>Alligatorinae</taxon>
        <taxon>Alligator</taxon>
    </lineage>
</organism>
<proteinExistence type="predicted"/>
<keyword evidence="3" id="KW-1185">Reference proteome</keyword>
<dbReference type="AlphaFoldDB" id="A0A151N6E0"/>
<comment type="caution">
    <text evidence="2">The sequence shown here is derived from an EMBL/GenBank/DDBJ whole genome shotgun (WGS) entry which is preliminary data.</text>
</comment>
<accession>A0A151N6E0</accession>
<dbReference type="Proteomes" id="UP000050525">
    <property type="component" value="Unassembled WGS sequence"/>
</dbReference>
<feature type="region of interest" description="Disordered" evidence="1">
    <location>
        <begin position="35"/>
        <end position="103"/>
    </location>
</feature>
<feature type="compositionally biased region" description="Polar residues" evidence="1">
    <location>
        <begin position="69"/>
        <end position="88"/>
    </location>
</feature>
<evidence type="ECO:0000313" key="2">
    <source>
        <dbReference type="EMBL" id="KYO32414.1"/>
    </source>
</evidence>
<name>A0A151N6E0_ALLMI</name>
<sequence length="103" mass="11188">MYFEKHTYTCYEGIAFITTTPSYVGLWQVRVCPARPLSSHPPPAHPPHLQHFPAVPSLPGRSQEALGVSRQTSEQGSRGVSPGYNNSRRGVRPLASATNSAVS</sequence>
<evidence type="ECO:0000256" key="1">
    <source>
        <dbReference type="SAM" id="MobiDB-lite"/>
    </source>
</evidence>